<dbReference type="InterPro" id="IPR018295">
    <property type="entry name" value="FLAP/GST2/LTC4S_CS"/>
</dbReference>
<organism evidence="22 23">
    <name type="scientific">Xenopus laevis</name>
    <name type="common">African clawed frog</name>
    <dbReference type="NCBI Taxonomy" id="8355"/>
    <lineage>
        <taxon>Eukaryota</taxon>
        <taxon>Metazoa</taxon>
        <taxon>Chordata</taxon>
        <taxon>Craniata</taxon>
        <taxon>Vertebrata</taxon>
        <taxon>Euteleostomi</taxon>
        <taxon>Amphibia</taxon>
        <taxon>Batrachia</taxon>
        <taxon>Anura</taxon>
        <taxon>Pipoidea</taxon>
        <taxon>Pipidae</taxon>
        <taxon>Xenopodinae</taxon>
        <taxon>Xenopus</taxon>
        <taxon>Xenopus</taxon>
    </lineage>
</organism>
<dbReference type="PROSITE" id="PS01297">
    <property type="entry name" value="FLAP_GST2_LTC4S"/>
    <property type="match status" value="1"/>
</dbReference>
<comment type="subunit">
    <text evidence="20">Homotrimer. Interacts with ALOX5AP and ALOX5.</text>
</comment>
<keyword evidence="5" id="KW-0812">Transmembrane</keyword>
<comment type="subcellular location">
    <subcellularLocation>
        <location evidence="1">Endoplasmic reticulum membrane</location>
        <topology evidence="1">Multi-pass membrane protein</topology>
    </subcellularLocation>
    <subcellularLocation>
        <location evidence="13">Nucleus outer membrane</location>
        <topology evidence="13">Multi-pass membrane protein</topology>
    </subcellularLocation>
</comment>
<dbReference type="GO" id="GO:0004464">
    <property type="term" value="F:leukotriene-C4 synthase activity"/>
    <property type="evidence" value="ECO:0000318"/>
    <property type="project" value="GO_Central"/>
</dbReference>
<dbReference type="GO" id="GO:0004364">
    <property type="term" value="F:glutathione transferase activity"/>
    <property type="evidence" value="ECO:0000318"/>
    <property type="project" value="GO_Central"/>
</dbReference>
<gene>
    <name evidence="23" type="primary">ltc4s.1.S</name>
</gene>
<dbReference type="InterPro" id="IPR001129">
    <property type="entry name" value="Membr-assoc_MAPEG"/>
</dbReference>
<keyword evidence="4" id="KW-0808">Transferase</keyword>
<keyword evidence="8" id="KW-1133">Transmembrane helix</keyword>
<dbReference type="OMA" id="AYFSMQV"/>
<evidence type="ECO:0000256" key="16">
    <source>
        <dbReference type="ARBA" id="ARBA00039419"/>
    </source>
</evidence>
<dbReference type="SUPFAM" id="SSF161084">
    <property type="entry name" value="MAPEG domain-like"/>
    <property type="match status" value="1"/>
</dbReference>
<dbReference type="GO" id="GO:0019370">
    <property type="term" value="P:leukotriene biosynthetic process"/>
    <property type="evidence" value="ECO:0000318"/>
    <property type="project" value="GO_Central"/>
</dbReference>
<dbReference type="GO" id="GO:0005783">
    <property type="term" value="C:endoplasmic reticulum"/>
    <property type="evidence" value="ECO:0000318"/>
    <property type="project" value="GO_Central"/>
</dbReference>
<evidence type="ECO:0000256" key="13">
    <source>
        <dbReference type="ARBA" id="ARBA00037823"/>
    </source>
</evidence>
<dbReference type="GO" id="GO:0005640">
    <property type="term" value="C:nuclear outer membrane"/>
    <property type="evidence" value="ECO:0007669"/>
    <property type="project" value="UniProtKB-SubCell"/>
</dbReference>
<dbReference type="FunFam" id="1.20.120.550:FF:000003">
    <property type="entry name" value="Leukotriene C4 synthase"/>
    <property type="match status" value="1"/>
</dbReference>
<keyword evidence="6" id="KW-0434">Leukotriene biosynthesis</keyword>
<dbReference type="RefSeq" id="XP_041443944.1">
    <property type="nucleotide sequence ID" value="XM_041588010.1"/>
</dbReference>
<comment type="catalytic activity">
    <reaction evidence="21">
        <text>leukotriene C4 = leukotriene A4 + glutathione</text>
        <dbReference type="Rhea" id="RHEA:17617"/>
        <dbReference type="ChEBI" id="CHEBI:57463"/>
        <dbReference type="ChEBI" id="CHEBI:57925"/>
        <dbReference type="ChEBI" id="CHEBI:57973"/>
        <dbReference type="EC" id="4.4.1.20"/>
    </reaction>
    <physiologicalReaction direction="right-to-left" evidence="21">
        <dbReference type="Rhea" id="RHEA:17619"/>
    </physiologicalReaction>
</comment>
<dbReference type="Gene3D" id="1.20.120.550">
    <property type="entry name" value="Membrane associated eicosanoid/glutathione metabolism-like domain"/>
    <property type="match status" value="1"/>
</dbReference>
<dbReference type="Proteomes" id="UP000186698">
    <property type="component" value="Chromosome 3S"/>
</dbReference>
<reference evidence="22" key="1">
    <citation type="submission" date="2024-06" db="UniProtKB">
        <authorList>
            <consortium name="RefSeq"/>
        </authorList>
    </citation>
    <scope>NUCLEOTIDE SEQUENCE [LARGE SCALE GENOMIC DNA]</scope>
    <source>
        <strain evidence="22">J_2021</strain>
    </source>
</reference>
<dbReference type="AlphaFoldDB" id="A0A1L8GR19"/>
<evidence type="ECO:0000256" key="12">
    <source>
        <dbReference type="ARBA" id="ARBA00036460"/>
    </source>
</evidence>
<comment type="catalytic activity">
    <reaction evidence="12">
        <text>(13S,14S)-epoxy-(4Z,7Z,9E,11E,16Z,19Z)-docosahexaenoate + glutathione = (13R)-S-glutathionyl-(14S)-hydroxy-(4Z,7Z,9E,11E,16Z,19Z)-docosahexaenoate</text>
        <dbReference type="Rhea" id="RHEA:53508"/>
        <dbReference type="ChEBI" id="CHEBI:57925"/>
        <dbReference type="ChEBI" id="CHEBI:131958"/>
        <dbReference type="ChEBI" id="CHEBI:137407"/>
    </reaction>
    <physiologicalReaction direction="left-to-right" evidence="12">
        <dbReference type="Rhea" id="RHEA:53509"/>
    </physiologicalReaction>
</comment>
<reference evidence="23" key="2">
    <citation type="submission" date="2025-08" db="UniProtKB">
        <authorList>
            <consortium name="RefSeq"/>
        </authorList>
    </citation>
    <scope>IDENTIFICATION</scope>
    <source>
        <strain evidence="23">J_2021</strain>
        <tissue evidence="23">Erythrocytes</tissue>
    </source>
</reference>
<evidence type="ECO:0000313" key="23">
    <source>
        <dbReference type="RefSeq" id="XP_041443944.1"/>
    </source>
</evidence>
<comment type="function">
    <text evidence="19">Catalyzes the conjugation of leukotriene A4 with reduced glutathione (GSH) to form leukotriene C4 with high specificity. Can also catalyze the transfer of a glutathionyl group from glutathione (GSH) to 13(S),14(S)-epoxy-docosahexaenoic acid to form maresin conjugate in tissue regeneration 1 (MCTR1), a bioactive lipid mediator that possess potent anti-inflammatory and proresolving actions.</text>
</comment>
<evidence type="ECO:0000256" key="5">
    <source>
        <dbReference type="ARBA" id="ARBA00022692"/>
    </source>
</evidence>
<accession>A0A1L8GR19</accession>
<evidence type="ECO:0000256" key="7">
    <source>
        <dbReference type="ARBA" id="ARBA00022824"/>
    </source>
</evidence>
<dbReference type="InterPro" id="IPR023352">
    <property type="entry name" value="MAPEG-like_dom_sf"/>
</dbReference>
<dbReference type="Pfam" id="PF01124">
    <property type="entry name" value="MAPEG"/>
    <property type="match status" value="1"/>
</dbReference>
<keyword evidence="9" id="KW-0472">Membrane</keyword>
<dbReference type="KEGG" id="xla:108712616"/>
<evidence type="ECO:0000256" key="3">
    <source>
        <dbReference type="ARBA" id="ARBA00022553"/>
    </source>
</evidence>
<dbReference type="InterPro" id="IPR001446">
    <property type="entry name" value="5_LipOase_AP"/>
</dbReference>
<keyword evidence="10" id="KW-0456">Lyase</keyword>
<dbReference type="EC" id="4.4.1.20" evidence="15"/>
<sequence>MHDQVAFLAFVTLAAVLEQAYFSMQVIWARRKYKVSPPSTSGHPCFERVFRAQLNCSEYFSLFISVLWVSGLFFHQGTSSVFGLLYLYTRYAYFHGYAESAQGRLKPMYASATILWILIGLSTAGLLDYLLSAYFRVEILKSLGRWFL</sequence>
<evidence type="ECO:0000256" key="18">
    <source>
        <dbReference type="ARBA" id="ARBA00041943"/>
    </source>
</evidence>
<evidence type="ECO:0000256" key="14">
    <source>
        <dbReference type="ARBA" id="ARBA00037884"/>
    </source>
</evidence>
<evidence type="ECO:0000256" key="19">
    <source>
        <dbReference type="ARBA" id="ARBA00045217"/>
    </source>
</evidence>
<evidence type="ECO:0000256" key="21">
    <source>
        <dbReference type="ARBA" id="ARBA00049298"/>
    </source>
</evidence>
<evidence type="ECO:0000256" key="11">
    <source>
        <dbReference type="ARBA" id="ARBA00023242"/>
    </source>
</evidence>
<dbReference type="PANTHER" id="PTHR10250:SF4">
    <property type="entry name" value="LEUKOTRIENE C4 SYNTHASE"/>
    <property type="match status" value="1"/>
</dbReference>
<proteinExistence type="inferred from homology"/>
<keyword evidence="11" id="KW-0539">Nucleus</keyword>
<name>A0A1L8GR19_XENLA</name>
<dbReference type="PaxDb" id="8355-A0A1L8GR19"/>
<comment type="pathway">
    <text evidence="14">Lipid metabolism; leukotriene C4 biosynthesis.</text>
</comment>
<dbReference type="OrthoDB" id="410651at2759"/>
<dbReference type="GO" id="GO:0005635">
    <property type="term" value="C:nuclear envelope"/>
    <property type="evidence" value="ECO:0000318"/>
    <property type="project" value="GO_Central"/>
</dbReference>
<evidence type="ECO:0000256" key="4">
    <source>
        <dbReference type="ARBA" id="ARBA00022679"/>
    </source>
</evidence>
<evidence type="ECO:0000256" key="20">
    <source>
        <dbReference type="ARBA" id="ARBA00046493"/>
    </source>
</evidence>
<dbReference type="GO" id="GO:0008047">
    <property type="term" value="F:enzyme activator activity"/>
    <property type="evidence" value="ECO:0007669"/>
    <property type="project" value="InterPro"/>
</dbReference>
<evidence type="ECO:0000256" key="15">
    <source>
        <dbReference type="ARBA" id="ARBA00039056"/>
    </source>
</evidence>
<keyword evidence="7" id="KW-0256">Endoplasmic reticulum</keyword>
<evidence type="ECO:0000256" key="10">
    <source>
        <dbReference type="ARBA" id="ARBA00023239"/>
    </source>
</evidence>
<evidence type="ECO:0000313" key="22">
    <source>
        <dbReference type="Proteomes" id="UP000186698"/>
    </source>
</evidence>
<evidence type="ECO:0000256" key="9">
    <source>
        <dbReference type="ARBA" id="ARBA00023136"/>
    </source>
</evidence>
<dbReference type="GO" id="GO:0005789">
    <property type="term" value="C:endoplasmic reticulum membrane"/>
    <property type="evidence" value="ECO:0007669"/>
    <property type="project" value="UniProtKB-SubCell"/>
</dbReference>
<protein>
    <recommendedName>
        <fullName evidence="16">Leukotriene C4 synthase</fullName>
        <ecNumber evidence="15">4.4.1.20</ecNumber>
    </recommendedName>
    <alternativeName>
        <fullName evidence="18">Glutathione S-transferase LTC4</fullName>
    </alternativeName>
    <alternativeName>
        <fullName evidence="17">Leukotriene-C(4) synthase</fullName>
    </alternativeName>
</protein>
<dbReference type="PANTHER" id="PTHR10250">
    <property type="entry name" value="MICROSOMAL GLUTATHIONE S-TRANSFERASE"/>
    <property type="match status" value="1"/>
</dbReference>
<evidence type="ECO:0000256" key="17">
    <source>
        <dbReference type="ARBA" id="ARBA00041224"/>
    </source>
</evidence>
<dbReference type="CTD" id="108712616"/>
<keyword evidence="3" id="KW-0597">Phosphoprotein</keyword>
<evidence type="ECO:0000256" key="2">
    <source>
        <dbReference type="ARBA" id="ARBA00010459"/>
    </source>
</evidence>
<dbReference type="GeneID" id="108712616"/>
<keyword evidence="22" id="KW-1185">Reference proteome</keyword>
<evidence type="ECO:0000256" key="8">
    <source>
        <dbReference type="ARBA" id="ARBA00022989"/>
    </source>
</evidence>
<dbReference type="PRINTS" id="PR00488">
    <property type="entry name" value="5LPOXGNASEAP"/>
</dbReference>
<dbReference type="InterPro" id="IPR050997">
    <property type="entry name" value="MAPEG"/>
</dbReference>
<dbReference type="GO" id="GO:0004602">
    <property type="term" value="F:glutathione peroxidase activity"/>
    <property type="evidence" value="ECO:0000318"/>
    <property type="project" value="GO_Central"/>
</dbReference>
<evidence type="ECO:0000256" key="1">
    <source>
        <dbReference type="ARBA" id="ARBA00004477"/>
    </source>
</evidence>
<evidence type="ECO:0000256" key="6">
    <source>
        <dbReference type="ARBA" id="ARBA00022751"/>
    </source>
</evidence>
<dbReference type="STRING" id="8355.A0A1L8GR19"/>
<comment type="similarity">
    <text evidence="2">Belongs to the MAPEG family.</text>
</comment>